<feature type="domain" description="TFIIS N-terminal" evidence="2">
    <location>
        <begin position="36"/>
        <end position="113"/>
    </location>
</feature>
<dbReference type="GO" id="GO:0003746">
    <property type="term" value="F:translation elongation factor activity"/>
    <property type="evidence" value="ECO:0007669"/>
    <property type="project" value="UniProtKB-KW"/>
</dbReference>
<dbReference type="InterPro" id="IPR036575">
    <property type="entry name" value="TFIIS_cen_dom_sf"/>
</dbReference>
<dbReference type="Proteomes" id="UP000515156">
    <property type="component" value="Chromosome 4"/>
</dbReference>
<dbReference type="GO" id="GO:0005634">
    <property type="term" value="C:nucleus"/>
    <property type="evidence" value="ECO:0007669"/>
    <property type="project" value="UniProtKB-SubCell"/>
</dbReference>
<dbReference type="Gene3D" id="1.10.472.30">
    <property type="entry name" value="Transcription elongation factor S-II, central domain"/>
    <property type="match status" value="1"/>
</dbReference>
<dbReference type="InterPro" id="IPR003618">
    <property type="entry name" value="TFIIS_cen_dom"/>
</dbReference>
<dbReference type="CTD" id="170082"/>
<organism evidence="4 5">
    <name type="scientific">Microcaecilia unicolor</name>
    <dbReference type="NCBI Taxonomy" id="1415580"/>
    <lineage>
        <taxon>Eukaryota</taxon>
        <taxon>Metazoa</taxon>
        <taxon>Chordata</taxon>
        <taxon>Craniata</taxon>
        <taxon>Vertebrata</taxon>
        <taxon>Euteleostomi</taxon>
        <taxon>Amphibia</taxon>
        <taxon>Gymnophiona</taxon>
        <taxon>Siphonopidae</taxon>
        <taxon>Microcaecilia</taxon>
    </lineage>
</organism>
<dbReference type="PANTHER" id="PTHR11477">
    <property type="entry name" value="TRANSCRIPTION FACTOR S-II ZINC FINGER DOMAIN-CONTAINING PROTEIN"/>
    <property type="match status" value="1"/>
</dbReference>
<dbReference type="Pfam" id="PF08711">
    <property type="entry name" value="Med26"/>
    <property type="match status" value="1"/>
</dbReference>
<evidence type="ECO:0000259" key="2">
    <source>
        <dbReference type="PROSITE" id="PS51319"/>
    </source>
</evidence>
<dbReference type="PROSITE" id="PS51319">
    <property type="entry name" value="TFIIS_N"/>
    <property type="match status" value="1"/>
</dbReference>
<comment type="subcellular location">
    <subcellularLocation>
        <location evidence="1">Nucleus</location>
    </subcellularLocation>
</comment>
<dbReference type="SUPFAM" id="SSF46942">
    <property type="entry name" value="Elongation factor TFIIS domain 2"/>
    <property type="match status" value="1"/>
</dbReference>
<evidence type="ECO:0000313" key="5">
    <source>
        <dbReference type="RefSeq" id="XP_030055437.1"/>
    </source>
</evidence>
<dbReference type="FunCoup" id="A0A6P7XIW8">
    <property type="interactions" value="1108"/>
</dbReference>
<dbReference type="RefSeq" id="XP_030055437.1">
    <property type="nucleotide sequence ID" value="XM_030199577.1"/>
</dbReference>
<keyword evidence="1" id="KW-0539">Nucleus</keyword>
<dbReference type="InterPro" id="IPR035441">
    <property type="entry name" value="TFIIS/LEDGF_dom_sf"/>
</dbReference>
<dbReference type="InParanoid" id="A0A6P7XIW8"/>
<dbReference type="PROSITE" id="PS51321">
    <property type="entry name" value="TFIIS_CENTRAL"/>
    <property type="match status" value="1"/>
</dbReference>
<dbReference type="Pfam" id="PF07500">
    <property type="entry name" value="TFIIS_M"/>
    <property type="match status" value="1"/>
</dbReference>
<dbReference type="GO" id="GO:0006351">
    <property type="term" value="P:DNA-templated transcription"/>
    <property type="evidence" value="ECO:0007669"/>
    <property type="project" value="InterPro"/>
</dbReference>
<dbReference type="Gene3D" id="2.20.25.10">
    <property type="match status" value="1"/>
</dbReference>
<evidence type="ECO:0000313" key="4">
    <source>
        <dbReference type="Proteomes" id="UP000515156"/>
    </source>
</evidence>
<dbReference type="InterPro" id="IPR035100">
    <property type="entry name" value="TF_IIS-typ"/>
</dbReference>
<dbReference type="PIRSF" id="PIRSF006704">
    <property type="entry name" value="TF_IIS"/>
    <property type="match status" value="1"/>
</dbReference>
<gene>
    <name evidence="5" type="primary">TCEANC</name>
</gene>
<dbReference type="GeneID" id="115468060"/>
<name>A0A6P7XIW8_9AMPH</name>
<evidence type="ECO:0000259" key="3">
    <source>
        <dbReference type="PROSITE" id="PS51321"/>
    </source>
</evidence>
<dbReference type="SMART" id="SM00510">
    <property type="entry name" value="TFS2M"/>
    <property type="match status" value="1"/>
</dbReference>
<evidence type="ECO:0000256" key="1">
    <source>
        <dbReference type="PROSITE-ProRule" id="PRU00649"/>
    </source>
</evidence>
<feature type="domain" description="TFIIS central" evidence="3">
    <location>
        <begin position="185"/>
        <end position="298"/>
    </location>
</feature>
<dbReference type="OrthoDB" id="44867at2759"/>
<dbReference type="Gene3D" id="1.20.930.10">
    <property type="entry name" value="Conserved domain common to transcription factors TFIIS, elongin A, CRSP70"/>
    <property type="match status" value="1"/>
</dbReference>
<dbReference type="SUPFAM" id="SSF57783">
    <property type="entry name" value="Zinc beta-ribbon"/>
    <property type="match status" value="1"/>
</dbReference>
<accession>A0A6P7XIW8</accession>
<dbReference type="InterPro" id="IPR017923">
    <property type="entry name" value="TFIIS_N"/>
</dbReference>
<sequence>MLDNKLSVIVFSAQQQQNRLLALDVSRNPSKMPDSREIIASAYYIEKLISENNYEGIECHLAHLGSVEVTVEHLQETDAVGAVYSVFRKCPDRALKKKAKCLLVKWKKFYKNHCLQSKPNQDGAPGNGEKIDHYTIVPEPQRKSSQEPSAPETVALISSIDADGQPEPRSNESSSEQAQIQKQAVRVKCTELLYQALTASDARSENLQDLAKLIEEEIFAIHGGSDKKYKNCIRSKVANLKNPKNSHLHQHLCSGALSPKAFAEMTVMEMASDELKQLRASYTESSVQEHQLPQNNSGMQTNKIKCRRCETFDCTVTMIARGTLFLPAWVRNGNPDEEMMTFVICNTCGGKWYHSKWVCL</sequence>
<proteinExistence type="predicted"/>
<keyword evidence="5" id="KW-0648">Protein biosynthesis</keyword>
<keyword evidence="5" id="KW-0251">Elongation factor</keyword>
<keyword evidence="4" id="KW-1185">Reference proteome</keyword>
<dbReference type="AlphaFoldDB" id="A0A6P7XIW8"/>
<dbReference type="PANTHER" id="PTHR11477:SF7">
    <property type="entry name" value="TRANSCRIPTION ELONGATION FACTOR A N-TERMINAL AND CENTRAL DOMAIN-CONTAINING PROTEIN"/>
    <property type="match status" value="1"/>
</dbReference>
<dbReference type="KEGG" id="muo:115468060"/>
<protein>
    <submittedName>
        <fullName evidence="5">Transcription elongation factor A N-terminal and central domain-containing protein isoform X1</fullName>
    </submittedName>
</protein>
<dbReference type="SUPFAM" id="SSF47676">
    <property type="entry name" value="Conserved domain common to transcription factors TFIIS, elongin A, CRSP70"/>
    <property type="match status" value="1"/>
</dbReference>
<reference evidence="5" key="1">
    <citation type="submission" date="2025-08" db="UniProtKB">
        <authorList>
            <consortium name="RefSeq"/>
        </authorList>
    </citation>
    <scope>IDENTIFICATION</scope>
</reference>